<keyword evidence="3 5" id="KW-0779">Telomere</keyword>
<feature type="region of interest" description="Disordered" evidence="6">
    <location>
        <begin position="213"/>
        <end position="235"/>
    </location>
</feature>
<protein>
    <recommendedName>
        <fullName evidence="5">Telomeric repeat-binding factor 2-interacting protein 1</fullName>
        <shortName evidence="5">TERF2-interacting telomeric protein 1</shortName>
    </recommendedName>
    <alternativeName>
        <fullName evidence="5">Repressor/activator protein 1 homolog</fullName>
    </alternativeName>
</protein>
<evidence type="ECO:0000259" key="7">
    <source>
        <dbReference type="Pfam" id="PF08914"/>
    </source>
</evidence>
<feature type="compositionally biased region" description="Polar residues" evidence="6">
    <location>
        <begin position="213"/>
        <end position="222"/>
    </location>
</feature>
<dbReference type="PANTHER" id="PTHR16466">
    <property type="entry name" value="TELOMERE REPEAT-BINDING FACTOR 2-INTERACTING PROTEIN 1"/>
    <property type="match status" value="1"/>
</dbReference>
<evidence type="ECO:0000256" key="1">
    <source>
        <dbReference type="ARBA" id="ARBA00010467"/>
    </source>
</evidence>
<dbReference type="Proteomes" id="UP000678499">
    <property type="component" value="Unassembled WGS sequence"/>
</dbReference>
<comment type="subcellular location">
    <subcellularLocation>
        <location evidence="5">Nucleus</location>
    </subcellularLocation>
    <subcellularLocation>
        <location evidence="5">Chromosome</location>
        <location evidence="5">Telomere</location>
    </subcellularLocation>
</comment>
<dbReference type="InterPro" id="IPR039595">
    <property type="entry name" value="TE2IP/Rap1"/>
</dbReference>
<comment type="function">
    <text evidence="5">Acts both as a regulator of telomere function and as a transcription regulator. Involved in the regulation of telomere length and protection as a component of the shelterin complex (telosome). Does not bind DNA directly: recruited to telomeric double-stranded 5'-TTAGGG-3' repeats via its interaction with terf2. Independently of its function in telomeres, also acts as a transcription regulator: recruited to extratelomeric 5'-TTAGGG-3' sites via its association with terf2 or other factors, and regulates gene expression.</text>
</comment>
<keyword evidence="9" id="KW-1185">Reference proteome</keyword>
<evidence type="ECO:0000256" key="2">
    <source>
        <dbReference type="ARBA" id="ARBA00022454"/>
    </source>
</evidence>
<dbReference type="CDD" id="cd11655">
    <property type="entry name" value="rap1_myb-like"/>
    <property type="match status" value="1"/>
</dbReference>
<feature type="non-terminal residue" evidence="8">
    <location>
        <position position="1"/>
    </location>
</feature>
<keyword evidence="2 5" id="KW-0158">Chromosome</keyword>
<dbReference type="GO" id="GO:0010833">
    <property type="term" value="P:telomere maintenance via telomere lengthening"/>
    <property type="evidence" value="ECO:0007669"/>
    <property type="project" value="UniProtKB-UniRule"/>
</dbReference>
<comment type="similarity">
    <text evidence="1 5">Belongs to the RAP1 family.</text>
</comment>
<proteinExistence type="inferred from homology"/>
<dbReference type="PANTHER" id="PTHR16466:SF6">
    <property type="entry name" value="TELOMERIC REPEAT-BINDING FACTOR 2-INTERACTING PROTEIN 1"/>
    <property type="match status" value="1"/>
</dbReference>
<evidence type="ECO:0000256" key="4">
    <source>
        <dbReference type="ARBA" id="ARBA00023242"/>
    </source>
</evidence>
<dbReference type="Gene3D" id="1.10.10.60">
    <property type="entry name" value="Homeodomain-like"/>
    <property type="match status" value="1"/>
</dbReference>
<dbReference type="SUPFAM" id="SSF46689">
    <property type="entry name" value="Homeodomain-like"/>
    <property type="match status" value="1"/>
</dbReference>
<dbReference type="OrthoDB" id="10257855at2759"/>
<organism evidence="8">
    <name type="scientific">Notodromas monacha</name>
    <dbReference type="NCBI Taxonomy" id="399045"/>
    <lineage>
        <taxon>Eukaryota</taxon>
        <taxon>Metazoa</taxon>
        <taxon>Ecdysozoa</taxon>
        <taxon>Arthropoda</taxon>
        <taxon>Crustacea</taxon>
        <taxon>Oligostraca</taxon>
        <taxon>Ostracoda</taxon>
        <taxon>Podocopa</taxon>
        <taxon>Podocopida</taxon>
        <taxon>Cypridocopina</taxon>
        <taxon>Cypridoidea</taxon>
        <taxon>Cyprididae</taxon>
        <taxon>Notodromas</taxon>
    </lineage>
</organism>
<dbReference type="GO" id="GO:0006355">
    <property type="term" value="P:regulation of DNA-templated transcription"/>
    <property type="evidence" value="ECO:0007669"/>
    <property type="project" value="UniProtKB-UniRule"/>
</dbReference>
<evidence type="ECO:0000256" key="3">
    <source>
        <dbReference type="ARBA" id="ARBA00022895"/>
    </source>
</evidence>
<feature type="domain" description="TERF2-interacting telomeric protein 1 Myb" evidence="7">
    <location>
        <begin position="5"/>
        <end position="62"/>
    </location>
</feature>
<evidence type="ECO:0000313" key="9">
    <source>
        <dbReference type="Proteomes" id="UP000678499"/>
    </source>
</evidence>
<accession>A0A7R9GJI8</accession>
<name>A0A7R9GJI8_9CRUS</name>
<evidence type="ECO:0000313" key="8">
    <source>
        <dbReference type="EMBL" id="CAD7284763.1"/>
    </source>
</evidence>
<keyword evidence="5" id="KW-0804">Transcription</keyword>
<dbReference type="GO" id="GO:0031848">
    <property type="term" value="P:protection from non-homologous end joining at telomere"/>
    <property type="evidence" value="ECO:0007669"/>
    <property type="project" value="TreeGrafter"/>
</dbReference>
<dbReference type="GO" id="GO:0042162">
    <property type="term" value="F:telomeric DNA binding"/>
    <property type="evidence" value="ECO:0007669"/>
    <property type="project" value="TreeGrafter"/>
</dbReference>
<gene>
    <name evidence="8" type="ORF">NMOB1V02_LOCUS12367</name>
</gene>
<keyword evidence="5" id="KW-0805">Transcription regulation</keyword>
<evidence type="ECO:0000256" key="5">
    <source>
        <dbReference type="RuleBase" id="RU367107"/>
    </source>
</evidence>
<comment type="subunit">
    <text evidence="5">Homodimer.</text>
</comment>
<dbReference type="EMBL" id="CAJPEX010009649">
    <property type="protein sequence ID" value="CAG0924915.1"/>
    <property type="molecule type" value="Genomic_DNA"/>
</dbReference>
<sequence>MRRAFTFDEDLEILCYFLSFCSYRHKFGNSVWKDAILNGVLPHRSWQSIRERYLKHVRPKLSDFGAYGLLPRVQEFVDGQAADEQLIPAQPLPSDEFPATSTVTQDDACIRASSNLDSSQERAADEDVVPASPRVVVQKMRLRNSQVIGNMETSVSRVPETAESEPLNAVNAGSESGREIEVVIPISVMDSGQPLEPLPDTDHQVDTQHSTYETAAENTQVSVADDDGGVDKNEPVVVGCDEMEIVSGVRE</sequence>
<keyword evidence="4 5" id="KW-0539">Nucleus</keyword>
<dbReference type="Pfam" id="PF08914">
    <property type="entry name" value="Myb_Rap1"/>
    <property type="match status" value="1"/>
</dbReference>
<dbReference type="InterPro" id="IPR015010">
    <property type="entry name" value="TERF2IP_Myb"/>
</dbReference>
<dbReference type="InterPro" id="IPR009057">
    <property type="entry name" value="Homeodomain-like_sf"/>
</dbReference>
<evidence type="ECO:0000256" key="6">
    <source>
        <dbReference type="SAM" id="MobiDB-lite"/>
    </source>
</evidence>
<keyword evidence="5" id="KW-0010">Activator</keyword>
<dbReference type="GO" id="GO:0070187">
    <property type="term" value="C:shelterin complex"/>
    <property type="evidence" value="ECO:0007669"/>
    <property type="project" value="TreeGrafter"/>
</dbReference>
<dbReference type="EMBL" id="OA891686">
    <property type="protein sequence ID" value="CAD7284763.1"/>
    <property type="molecule type" value="Genomic_DNA"/>
</dbReference>
<reference evidence="8" key="1">
    <citation type="submission" date="2020-11" db="EMBL/GenBank/DDBJ databases">
        <authorList>
            <person name="Tran Van P."/>
        </authorList>
    </citation>
    <scope>NUCLEOTIDE SEQUENCE</scope>
</reference>
<dbReference type="AlphaFoldDB" id="A0A7R9GJI8"/>